<keyword evidence="3" id="KW-1185">Reference proteome</keyword>
<keyword evidence="1" id="KW-1133">Transmembrane helix</keyword>
<name>A0A016VSP9_9BILA</name>
<sequence>MNIPKFPCAGFYSLHCNFVLLEIGPMQDSENRTDGGNLTRISIGIIFFANGGVGIIINVHNVIFMYRSNDFSTSFGYLCKARSISCFFPPATKLDE</sequence>
<dbReference type="AlphaFoldDB" id="A0A016VSP9"/>
<protein>
    <recommendedName>
        <fullName evidence="4">7TM GPCR serpentine receptor class x (Srx) domain-containing protein</fullName>
    </recommendedName>
</protein>
<organism evidence="2 3">
    <name type="scientific">Ancylostoma ceylanicum</name>
    <dbReference type="NCBI Taxonomy" id="53326"/>
    <lineage>
        <taxon>Eukaryota</taxon>
        <taxon>Metazoa</taxon>
        <taxon>Ecdysozoa</taxon>
        <taxon>Nematoda</taxon>
        <taxon>Chromadorea</taxon>
        <taxon>Rhabditida</taxon>
        <taxon>Rhabditina</taxon>
        <taxon>Rhabditomorpha</taxon>
        <taxon>Strongyloidea</taxon>
        <taxon>Ancylostomatidae</taxon>
        <taxon>Ancylostomatinae</taxon>
        <taxon>Ancylostoma</taxon>
    </lineage>
</organism>
<proteinExistence type="predicted"/>
<reference evidence="3" key="1">
    <citation type="journal article" date="2015" name="Nat. Genet.">
        <title>The genome and transcriptome of the zoonotic hookworm Ancylostoma ceylanicum identify infection-specific gene families.</title>
        <authorList>
            <person name="Schwarz E.M."/>
            <person name="Hu Y."/>
            <person name="Antoshechkin I."/>
            <person name="Miller M.M."/>
            <person name="Sternberg P.W."/>
            <person name="Aroian R.V."/>
        </authorList>
    </citation>
    <scope>NUCLEOTIDE SEQUENCE</scope>
    <source>
        <strain evidence="3">HY135</strain>
    </source>
</reference>
<evidence type="ECO:0000313" key="2">
    <source>
        <dbReference type="EMBL" id="EYC30589.1"/>
    </source>
</evidence>
<dbReference type="Proteomes" id="UP000024635">
    <property type="component" value="Unassembled WGS sequence"/>
</dbReference>
<keyword evidence="1" id="KW-0812">Transmembrane</keyword>
<feature type="transmembrane region" description="Helical" evidence="1">
    <location>
        <begin position="41"/>
        <end position="64"/>
    </location>
</feature>
<accession>A0A016VSP9</accession>
<keyword evidence="1" id="KW-0472">Membrane</keyword>
<dbReference type="EMBL" id="JARK01001341">
    <property type="protein sequence ID" value="EYC30589.1"/>
    <property type="molecule type" value="Genomic_DNA"/>
</dbReference>
<gene>
    <name evidence="2" type="primary">Acey_s0005.g2736</name>
    <name evidence="2" type="ORF">Y032_0005g2736</name>
</gene>
<evidence type="ECO:0000256" key="1">
    <source>
        <dbReference type="SAM" id="Phobius"/>
    </source>
</evidence>
<evidence type="ECO:0008006" key="4">
    <source>
        <dbReference type="Google" id="ProtNLM"/>
    </source>
</evidence>
<comment type="caution">
    <text evidence="2">The sequence shown here is derived from an EMBL/GenBank/DDBJ whole genome shotgun (WGS) entry which is preliminary data.</text>
</comment>
<evidence type="ECO:0000313" key="3">
    <source>
        <dbReference type="Proteomes" id="UP000024635"/>
    </source>
</evidence>